<keyword evidence="3" id="KW-1185">Reference proteome</keyword>
<organism evidence="2 3">
    <name type="scientific">Salix koriyanagi</name>
    <dbReference type="NCBI Taxonomy" id="2511006"/>
    <lineage>
        <taxon>Eukaryota</taxon>
        <taxon>Viridiplantae</taxon>
        <taxon>Streptophyta</taxon>
        <taxon>Embryophyta</taxon>
        <taxon>Tracheophyta</taxon>
        <taxon>Spermatophyta</taxon>
        <taxon>Magnoliopsida</taxon>
        <taxon>eudicotyledons</taxon>
        <taxon>Gunneridae</taxon>
        <taxon>Pentapetalae</taxon>
        <taxon>rosids</taxon>
        <taxon>fabids</taxon>
        <taxon>Malpighiales</taxon>
        <taxon>Salicaceae</taxon>
        <taxon>Saliceae</taxon>
        <taxon>Salix</taxon>
    </lineage>
</organism>
<dbReference type="EMBL" id="JAPFFM010000005">
    <property type="protein sequence ID" value="KAJ6762284.1"/>
    <property type="molecule type" value="Genomic_DNA"/>
</dbReference>
<name>A0A9Q1A8Z4_9ROSI</name>
<feature type="region of interest" description="Disordered" evidence="1">
    <location>
        <begin position="28"/>
        <end position="64"/>
    </location>
</feature>
<evidence type="ECO:0000313" key="2">
    <source>
        <dbReference type="EMBL" id="KAJ6762284.1"/>
    </source>
</evidence>
<sequence>MTPFLPSSSSLHSFHAWTLMLLPSRQSQNHHQARFSGDHEMKNRAEGGDIHGQRKKRRSHGNPECMASRCCPCFAVSSIARRIGRCLFVSCYPVMHCFRLDDHRHQHDHHKHFHSF</sequence>
<accession>A0A9Q1A8Z4</accession>
<proteinExistence type="predicted"/>
<feature type="compositionally biased region" description="Basic and acidic residues" evidence="1">
    <location>
        <begin position="36"/>
        <end position="52"/>
    </location>
</feature>
<reference evidence="2" key="1">
    <citation type="submission" date="2022-11" db="EMBL/GenBank/DDBJ databases">
        <authorList>
            <person name="Hyden B.L."/>
            <person name="Feng K."/>
            <person name="Yates T."/>
            <person name="Jawdy S."/>
            <person name="Smart L.B."/>
            <person name="Muchero W."/>
        </authorList>
    </citation>
    <scope>NUCLEOTIDE SEQUENCE</scope>
    <source>
        <tissue evidence="2">Shoot tip</tissue>
    </source>
</reference>
<protein>
    <submittedName>
        <fullName evidence="2">Uncharacterized protein</fullName>
    </submittedName>
</protein>
<reference evidence="2" key="2">
    <citation type="journal article" date="2023" name="Int. J. Mol. Sci.">
        <title>De Novo Assembly and Annotation of 11 Diverse Shrub Willow (Salix) Genomes Reveals Novel Gene Organization in Sex-Linked Regions.</title>
        <authorList>
            <person name="Hyden B."/>
            <person name="Feng K."/>
            <person name="Yates T.B."/>
            <person name="Jawdy S."/>
            <person name="Cereghino C."/>
            <person name="Smart L.B."/>
            <person name="Muchero W."/>
        </authorList>
    </citation>
    <scope>NUCLEOTIDE SEQUENCE</scope>
    <source>
        <tissue evidence="2">Shoot tip</tissue>
    </source>
</reference>
<gene>
    <name evidence="2" type="ORF">OIU74_024893</name>
</gene>
<dbReference type="Proteomes" id="UP001151752">
    <property type="component" value="Chromosome 19"/>
</dbReference>
<comment type="caution">
    <text evidence="2">The sequence shown here is derived from an EMBL/GenBank/DDBJ whole genome shotgun (WGS) entry which is preliminary data.</text>
</comment>
<evidence type="ECO:0000313" key="3">
    <source>
        <dbReference type="Proteomes" id="UP001151752"/>
    </source>
</evidence>
<evidence type="ECO:0000256" key="1">
    <source>
        <dbReference type="SAM" id="MobiDB-lite"/>
    </source>
</evidence>
<dbReference type="AlphaFoldDB" id="A0A9Q1A8Z4"/>